<comment type="subcellular location">
    <subcellularLocation>
        <location evidence="1">Cell membrane</location>
        <topology evidence="1">Multi-pass membrane protein</topology>
    </subcellularLocation>
</comment>
<evidence type="ECO:0000256" key="5">
    <source>
        <dbReference type="ARBA" id="ARBA00023136"/>
    </source>
</evidence>
<evidence type="ECO:0000313" key="8">
    <source>
        <dbReference type="Proteomes" id="UP000605201"/>
    </source>
</evidence>
<name>A0A8J6P9D2_9BACT</name>
<evidence type="ECO:0000256" key="6">
    <source>
        <dbReference type="SAM" id="Phobius"/>
    </source>
</evidence>
<dbReference type="PANTHER" id="PTHR30250">
    <property type="entry name" value="PST FAMILY PREDICTED COLANIC ACID TRANSPORTER"/>
    <property type="match status" value="1"/>
</dbReference>
<feature type="transmembrane region" description="Helical" evidence="6">
    <location>
        <begin position="21"/>
        <end position="45"/>
    </location>
</feature>
<gene>
    <name evidence="7" type="ORF">H8D96_20800</name>
</gene>
<keyword evidence="4 6" id="KW-1133">Transmembrane helix</keyword>
<feature type="transmembrane region" description="Helical" evidence="6">
    <location>
        <begin position="193"/>
        <end position="213"/>
    </location>
</feature>
<feature type="transmembrane region" description="Helical" evidence="6">
    <location>
        <begin position="65"/>
        <end position="87"/>
    </location>
</feature>
<dbReference type="EMBL" id="JACNIG010000422">
    <property type="protein sequence ID" value="MBC8434355.1"/>
    <property type="molecule type" value="Genomic_DNA"/>
</dbReference>
<evidence type="ECO:0000256" key="4">
    <source>
        <dbReference type="ARBA" id="ARBA00022989"/>
    </source>
</evidence>
<reference evidence="7 8" key="1">
    <citation type="submission" date="2020-08" db="EMBL/GenBank/DDBJ databases">
        <title>Bridging the membrane lipid divide: bacteria of the FCB group superphylum have the potential to synthesize archaeal ether lipids.</title>
        <authorList>
            <person name="Villanueva L."/>
            <person name="Von Meijenfeldt F.A.B."/>
            <person name="Westbye A.B."/>
            <person name="Yadav S."/>
            <person name="Hopmans E.C."/>
            <person name="Dutilh B.E."/>
            <person name="Sinninghe Damste J.S."/>
        </authorList>
    </citation>
    <scope>NUCLEOTIDE SEQUENCE [LARGE SCALE GENOMIC DNA]</scope>
    <source>
        <strain evidence="7">NIOZ-UU17</strain>
    </source>
</reference>
<feature type="transmembrane region" description="Helical" evidence="6">
    <location>
        <begin position="241"/>
        <end position="257"/>
    </location>
</feature>
<feature type="transmembrane region" description="Helical" evidence="6">
    <location>
        <begin position="163"/>
        <end position="187"/>
    </location>
</feature>
<accession>A0A8J6P9D2</accession>
<evidence type="ECO:0000256" key="2">
    <source>
        <dbReference type="ARBA" id="ARBA00022475"/>
    </source>
</evidence>
<dbReference type="GO" id="GO:0005886">
    <property type="term" value="C:plasma membrane"/>
    <property type="evidence" value="ECO:0007669"/>
    <property type="project" value="UniProtKB-SubCell"/>
</dbReference>
<keyword evidence="2" id="KW-1003">Cell membrane</keyword>
<dbReference type="Proteomes" id="UP000605201">
    <property type="component" value="Unassembled WGS sequence"/>
</dbReference>
<feature type="transmembrane region" description="Helical" evidence="6">
    <location>
        <begin position="394"/>
        <end position="413"/>
    </location>
</feature>
<organism evidence="7 8">
    <name type="scientific">Candidatus Desulfatibia vada</name>
    <dbReference type="NCBI Taxonomy" id="2841696"/>
    <lineage>
        <taxon>Bacteria</taxon>
        <taxon>Pseudomonadati</taxon>
        <taxon>Thermodesulfobacteriota</taxon>
        <taxon>Desulfobacteria</taxon>
        <taxon>Desulfobacterales</taxon>
        <taxon>Desulfobacterales incertae sedis</taxon>
        <taxon>Candidatus Desulfatibia</taxon>
    </lineage>
</organism>
<protein>
    <submittedName>
        <fullName evidence="7">Lipopolysaccharide biosynthesis protein</fullName>
    </submittedName>
</protein>
<evidence type="ECO:0000256" key="3">
    <source>
        <dbReference type="ARBA" id="ARBA00022692"/>
    </source>
</evidence>
<evidence type="ECO:0000313" key="7">
    <source>
        <dbReference type="EMBL" id="MBC8434355.1"/>
    </source>
</evidence>
<keyword evidence="5 6" id="KW-0472">Membrane</keyword>
<feature type="transmembrane region" description="Helical" evidence="6">
    <location>
        <begin position="323"/>
        <end position="345"/>
    </location>
</feature>
<dbReference type="PANTHER" id="PTHR30250:SF11">
    <property type="entry name" value="O-ANTIGEN TRANSPORTER-RELATED"/>
    <property type="match status" value="1"/>
</dbReference>
<feature type="transmembrane region" description="Helical" evidence="6">
    <location>
        <begin position="277"/>
        <end position="302"/>
    </location>
</feature>
<sequence length="459" mass="50767">MMNTFLMKEILKSKLYWNKIFGLRYEAVWVFIGQLGMAMGVLFGVKILTQVLNPLEFGRLALANTVVLLIGTNLFGPLGQGFMRFWSISQERGQIKEFTITSKRYSRVLTAIILGVSLIVLIFSSFTELFGWPVLIMVSLLVGALSGYLGLRLSVLLAARKRKVVALANTGTAFLKPLIAVFFVIMVVSNADYVMWGYFVATLITVCAVEYWYRKTLDHALRSSTAIGNSKTGSGNLGKEILRFSWPFCVWGVFGWIHQSCDRWSLQAFHGSDVVGAFSVITILAVYPLIFCANFLNNLFLPIAYERAGNLTSSASIQSANKVLYLMTGVYVIGASTLIIVFLFLHGEVVLLMSNVNYTEFSSLLPGLTAAWAFFYLGQMFSGFGFLANQPKKYILPTVVSAIIAATTALYLSKRFGPVGVVWSLGISGFVYAVWFMAIGFRLSNSIPVNARYPVDDVG</sequence>
<keyword evidence="3 6" id="KW-0812">Transmembrane</keyword>
<dbReference type="AlphaFoldDB" id="A0A8J6P9D2"/>
<feature type="transmembrane region" description="Helical" evidence="6">
    <location>
        <begin position="365"/>
        <end position="387"/>
    </location>
</feature>
<comment type="caution">
    <text evidence="7">The sequence shown here is derived from an EMBL/GenBank/DDBJ whole genome shotgun (WGS) entry which is preliminary data.</text>
</comment>
<proteinExistence type="predicted"/>
<feature type="transmembrane region" description="Helical" evidence="6">
    <location>
        <begin position="108"/>
        <end position="126"/>
    </location>
</feature>
<evidence type="ECO:0000256" key="1">
    <source>
        <dbReference type="ARBA" id="ARBA00004651"/>
    </source>
</evidence>
<feature type="transmembrane region" description="Helical" evidence="6">
    <location>
        <begin position="419"/>
        <end position="443"/>
    </location>
</feature>
<dbReference type="InterPro" id="IPR050833">
    <property type="entry name" value="Poly_Biosynth_Transport"/>
</dbReference>
<feature type="transmembrane region" description="Helical" evidence="6">
    <location>
        <begin position="132"/>
        <end position="151"/>
    </location>
</feature>